<keyword evidence="10" id="KW-0547">Nucleotide-binding</keyword>
<dbReference type="GO" id="GO:0008444">
    <property type="term" value="F:CDP-diacylglycerol-glycerol-3-phosphate 3-phosphatidyltransferase activity"/>
    <property type="evidence" value="ECO:0007669"/>
    <property type="project" value="UniProtKB-EC"/>
</dbReference>
<dbReference type="STRING" id="1288291.A0A059EVW0"/>
<dbReference type="PANTHER" id="PTHR12586">
    <property type="entry name" value="CDP-DIACYLGLYCEROL--SERINE O-PHOSPHATIDYLTRANSFERASE"/>
    <property type="match status" value="1"/>
</dbReference>
<keyword evidence="6 10" id="KW-0443">Lipid metabolism</keyword>
<evidence type="ECO:0000256" key="2">
    <source>
        <dbReference type="ARBA" id="ARBA00010682"/>
    </source>
</evidence>
<feature type="domain" description="PLD phosphodiesterase" evidence="11">
    <location>
        <begin position="118"/>
        <end position="144"/>
    </location>
</feature>
<evidence type="ECO:0000256" key="10">
    <source>
        <dbReference type="RuleBase" id="RU365024"/>
    </source>
</evidence>
<dbReference type="HOGENOM" id="CLU_746023_0_0_1"/>
<comment type="catalytic activity">
    <reaction evidence="9 10">
        <text>a CDP-1,2-diacyl-sn-glycerol + sn-glycerol 3-phosphate = a 1,2-diacyl-sn-glycero-3-phospho-(1'-sn-glycero-3'-phosphate) + CMP + H(+)</text>
        <dbReference type="Rhea" id="RHEA:12593"/>
        <dbReference type="ChEBI" id="CHEBI:15378"/>
        <dbReference type="ChEBI" id="CHEBI:57597"/>
        <dbReference type="ChEBI" id="CHEBI:58332"/>
        <dbReference type="ChEBI" id="CHEBI:60110"/>
        <dbReference type="ChEBI" id="CHEBI:60377"/>
        <dbReference type="EC" id="2.7.8.5"/>
    </reaction>
</comment>
<gene>
    <name evidence="12" type="ORF">H312_03616</name>
</gene>
<dbReference type="EMBL" id="KK365477">
    <property type="protein sequence ID" value="KCZ79002.1"/>
    <property type="molecule type" value="Genomic_DNA"/>
</dbReference>
<dbReference type="SMART" id="SM00155">
    <property type="entry name" value="PLDc"/>
    <property type="match status" value="2"/>
</dbReference>
<dbReference type="GO" id="GO:0032049">
    <property type="term" value="P:cardiolipin biosynthetic process"/>
    <property type="evidence" value="ECO:0007669"/>
    <property type="project" value="InterPro"/>
</dbReference>
<keyword evidence="10" id="KW-0067">ATP-binding</keyword>
<evidence type="ECO:0000259" key="11">
    <source>
        <dbReference type="PROSITE" id="PS50035"/>
    </source>
</evidence>
<evidence type="ECO:0000313" key="13">
    <source>
        <dbReference type="Proteomes" id="UP000030655"/>
    </source>
</evidence>
<dbReference type="Proteomes" id="UP000030655">
    <property type="component" value="Unassembled WGS sequence"/>
</dbReference>
<dbReference type="VEuPathDB" id="MicrosporidiaDB:H312_03616"/>
<dbReference type="Pfam" id="PF13091">
    <property type="entry name" value="PLDc_2"/>
    <property type="match status" value="1"/>
</dbReference>
<protein>
    <recommendedName>
        <fullName evidence="10">CDP-diacylglycerol--glycerol-3-phosphate 3-phosphatidyltransferase</fullName>
        <ecNumber evidence="10">2.7.8.5</ecNumber>
    </recommendedName>
</protein>
<evidence type="ECO:0000256" key="7">
    <source>
        <dbReference type="ARBA" id="ARBA00023209"/>
    </source>
</evidence>
<evidence type="ECO:0000313" key="12">
    <source>
        <dbReference type="EMBL" id="KCZ79002.1"/>
    </source>
</evidence>
<dbReference type="InterPro" id="IPR001736">
    <property type="entry name" value="PLipase_D/transphosphatidylase"/>
</dbReference>
<comment type="subcellular location">
    <subcellularLocation>
        <location evidence="10">Mitochondrion</location>
    </subcellularLocation>
</comment>
<dbReference type="GO" id="GO:0005524">
    <property type="term" value="F:ATP binding"/>
    <property type="evidence" value="ECO:0007669"/>
    <property type="project" value="UniProtKB-KW"/>
</dbReference>
<name>A0A059EVW0_9MICR</name>
<keyword evidence="8 10" id="KW-1208">Phospholipid metabolism</keyword>
<dbReference type="InterPro" id="IPR025202">
    <property type="entry name" value="PLD-like_dom"/>
</dbReference>
<comment type="function">
    <text evidence="10">Functions in the biosynthesis of the anionic phospholipids phosphatidylglycerol and cardiolipin.</text>
</comment>
<sequence length="375" mass="44736">MFKKVLKIFKNEAFCPLKSIKPLKNPIEFKNALIKYLNESINVYLLCLYMGTGEEIIEIFKILRERKKKNKNTKIILDYNRAKRTSIIFKLIDDFGLKEIVFFCDPSYSIYFNKIKELFCVLHSKVFIFDDKVLLTGANLEDTYLTNRIDRYLLVEGNEFINELLYLFDNFCHKNFNLCFNNYKIKGKDTISFVYNQRKEEEIFEKIFSLSFDEIYMSTGYLNFPDKYLKLLKNKKIKIIVPSPETSTYSQVNLFHRNVVESYNISTIKTKEILKKADIYEYAGRESFHAKGIWCFKKNLCLTIVGSSNFNIRSTKWDIETNFLILTNHKENISKFRKEVGLLIKKSKLKTLKELKERKISWFTRIFYFFARNFL</sequence>
<proteinExistence type="inferred from homology"/>
<evidence type="ECO:0000256" key="6">
    <source>
        <dbReference type="ARBA" id="ARBA00023098"/>
    </source>
</evidence>
<evidence type="ECO:0000256" key="9">
    <source>
        <dbReference type="ARBA" id="ARBA00048586"/>
    </source>
</evidence>
<dbReference type="AlphaFoldDB" id="A0A059EVW0"/>
<comment type="similarity">
    <text evidence="2 10">Belongs to the CDP-alcohol phosphatidyltransferase class-II family.</text>
</comment>
<dbReference type="EC" id="2.7.8.5" evidence="10"/>
<dbReference type="UniPathway" id="UPA00084">
    <property type="reaction ID" value="UER00503"/>
</dbReference>
<reference evidence="13" key="1">
    <citation type="submission" date="2013-02" db="EMBL/GenBank/DDBJ databases">
        <authorList>
            <consortium name="The Broad Institute Genome Sequencing Platform"/>
            <person name="Cuomo C."/>
            <person name="Becnel J."/>
            <person name="Sanscrainte N."/>
            <person name="Walker B."/>
            <person name="Young S.K."/>
            <person name="Zeng Q."/>
            <person name="Gargeya S."/>
            <person name="Fitzgerald M."/>
            <person name="Haas B."/>
            <person name="Abouelleil A."/>
            <person name="Alvarado L."/>
            <person name="Arachchi H.M."/>
            <person name="Berlin A.M."/>
            <person name="Chapman S.B."/>
            <person name="Dewar J."/>
            <person name="Goldberg J."/>
            <person name="Griggs A."/>
            <person name="Gujja S."/>
            <person name="Hansen M."/>
            <person name="Howarth C."/>
            <person name="Imamovic A."/>
            <person name="Larimer J."/>
            <person name="McCowan C."/>
            <person name="Murphy C."/>
            <person name="Neiman D."/>
            <person name="Pearson M."/>
            <person name="Priest M."/>
            <person name="Roberts A."/>
            <person name="Saif S."/>
            <person name="Shea T."/>
            <person name="Sisk P."/>
            <person name="Sykes S."/>
            <person name="Wortman J."/>
            <person name="Nusbaum C."/>
            <person name="Birren B."/>
        </authorList>
    </citation>
    <scope>NUCLEOTIDE SEQUENCE [LARGE SCALE GENOMIC DNA]</scope>
    <source>
        <strain evidence="13">PRA339</strain>
    </source>
</reference>
<keyword evidence="3 10" id="KW-0444">Lipid biosynthesis</keyword>
<keyword evidence="10" id="KW-0496">Mitochondrion</keyword>
<dbReference type="PIRSF" id="PIRSF000850">
    <property type="entry name" value="Phospholipase_D_PSS"/>
    <property type="match status" value="1"/>
</dbReference>
<evidence type="ECO:0000256" key="8">
    <source>
        <dbReference type="ARBA" id="ARBA00023264"/>
    </source>
</evidence>
<evidence type="ECO:0000256" key="3">
    <source>
        <dbReference type="ARBA" id="ARBA00022516"/>
    </source>
</evidence>
<dbReference type="SUPFAM" id="SSF56024">
    <property type="entry name" value="Phospholipase D/nuclease"/>
    <property type="match status" value="2"/>
</dbReference>
<dbReference type="PANTHER" id="PTHR12586:SF1">
    <property type="entry name" value="CDP-DIACYLGLYCEROL--GLYCEROL-3-PHOSPHATE 3-PHOSPHATIDYLTRANSFERASE, MITOCHONDRIAL"/>
    <property type="match status" value="1"/>
</dbReference>
<comment type="pathway">
    <text evidence="1 10">Phospholipid metabolism; phosphatidylglycerol biosynthesis; phosphatidylglycerol from CDP-diacylglycerol: step 1/2.</text>
</comment>
<keyword evidence="4 10" id="KW-0808">Transferase</keyword>
<dbReference type="OrthoDB" id="10250191at2759"/>
<dbReference type="Gene3D" id="3.30.870.10">
    <property type="entry name" value="Endonuclease Chain A"/>
    <property type="match status" value="2"/>
</dbReference>
<accession>A0A059EVW0</accession>
<dbReference type="InterPro" id="IPR016270">
    <property type="entry name" value="PGS1"/>
</dbReference>
<dbReference type="GO" id="GO:0005739">
    <property type="term" value="C:mitochondrion"/>
    <property type="evidence" value="ECO:0007669"/>
    <property type="project" value="UniProtKB-SubCell"/>
</dbReference>
<evidence type="ECO:0000256" key="5">
    <source>
        <dbReference type="ARBA" id="ARBA00022737"/>
    </source>
</evidence>
<keyword evidence="13" id="KW-1185">Reference proteome</keyword>
<keyword evidence="7 10" id="KW-0594">Phospholipid biosynthesis</keyword>
<dbReference type="PROSITE" id="PS50035">
    <property type="entry name" value="PLD"/>
    <property type="match status" value="1"/>
</dbReference>
<organism evidence="12 13">
    <name type="scientific">Anncaliia algerae PRA339</name>
    <dbReference type="NCBI Taxonomy" id="1288291"/>
    <lineage>
        <taxon>Eukaryota</taxon>
        <taxon>Fungi</taxon>
        <taxon>Fungi incertae sedis</taxon>
        <taxon>Microsporidia</taxon>
        <taxon>Tubulinosematoidea</taxon>
        <taxon>Tubulinosematidae</taxon>
        <taxon>Anncaliia</taxon>
    </lineage>
</organism>
<evidence type="ECO:0000256" key="4">
    <source>
        <dbReference type="ARBA" id="ARBA00022679"/>
    </source>
</evidence>
<reference evidence="12 13" key="2">
    <citation type="submission" date="2014-03" db="EMBL/GenBank/DDBJ databases">
        <title>The Genome Sequence of Anncaliia algerae insect isolate PRA339.</title>
        <authorList>
            <consortium name="The Broad Institute Genome Sequencing Platform"/>
            <consortium name="The Broad Institute Genome Sequencing Center for Infectious Disease"/>
            <person name="Cuomo C."/>
            <person name="Becnel J."/>
            <person name="Sanscrainte N."/>
            <person name="Walker B."/>
            <person name="Young S.K."/>
            <person name="Zeng Q."/>
            <person name="Gargeya S."/>
            <person name="Fitzgerald M."/>
            <person name="Haas B."/>
            <person name="Abouelleil A."/>
            <person name="Alvarado L."/>
            <person name="Arachchi H.M."/>
            <person name="Berlin A.M."/>
            <person name="Chapman S.B."/>
            <person name="Dewar J."/>
            <person name="Goldberg J."/>
            <person name="Griggs A."/>
            <person name="Gujja S."/>
            <person name="Hansen M."/>
            <person name="Howarth C."/>
            <person name="Imamovic A."/>
            <person name="Larimer J."/>
            <person name="McCowan C."/>
            <person name="Murphy C."/>
            <person name="Neiman D."/>
            <person name="Pearson M."/>
            <person name="Priest M."/>
            <person name="Roberts A."/>
            <person name="Saif S."/>
            <person name="Shea T."/>
            <person name="Sisk P."/>
            <person name="Sykes S."/>
            <person name="Wortman J."/>
            <person name="Nusbaum C."/>
            <person name="Birren B."/>
        </authorList>
    </citation>
    <scope>NUCLEOTIDE SEQUENCE [LARGE SCALE GENOMIC DNA]</scope>
    <source>
        <strain evidence="12 13">PRA339</strain>
    </source>
</reference>
<evidence type="ECO:0000256" key="1">
    <source>
        <dbReference type="ARBA" id="ARBA00005042"/>
    </source>
</evidence>
<keyword evidence="5" id="KW-0677">Repeat</keyword>